<proteinExistence type="predicted"/>
<dbReference type="Pfam" id="PF00780">
    <property type="entry name" value="CNH"/>
    <property type="match status" value="1"/>
</dbReference>
<protein>
    <submittedName>
        <fullName evidence="7">Vacuolar assembly/sorting proteins VPS39/VAM6/VPS3</fullName>
    </submittedName>
</protein>
<dbReference type="GO" id="GO:0006914">
    <property type="term" value="P:autophagy"/>
    <property type="evidence" value="ECO:0007669"/>
    <property type="project" value="TreeGrafter"/>
</dbReference>
<dbReference type="GO" id="GO:0016020">
    <property type="term" value="C:membrane"/>
    <property type="evidence" value="ECO:0007669"/>
    <property type="project" value="TreeGrafter"/>
</dbReference>
<feature type="region of interest" description="Disordered" evidence="5">
    <location>
        <begin position="401"/>
        <end position="487"/>
    </location>
</feature>
<dbReference type="GO" id="GO:0034058">
    <property type="term" value="P:endosomal vesicle fusion"/>
    <property type="evidence" value="ECO:0007669"/>
    <property type="project" value="TreeGrafter"/>
</dbReference>
<dbReference type="AlphaFoldDB" id="A0A0F7ST53"/>
<keyword evidence="4" id="KW-0653">Protein transport</keyword>
<evidence type="ECO:0000313" key="7">
    <source>
        <dbReference type="EMBL" id="CED83238.1"/>
    </source>
</evidence>
<feature type="compositionally biased region" description="Polar residues" evidence="5">
    <location>
        <begin position="407"/>
        <end position="424"/>
    </location>
</feature>
<name>A0A0F7ST53_PHARH</name>
<feature type="compositionally biased region" description="Polar residues" evidence="5">
    <location>
        <begin position="469"/>
        <end position="487"/>
    </location>
</feature>
<dbReference type="EMBL" id="LN483142">
    <property type="protein sequence ID" value="CED83238.1"/>
    <property type="molecule type" value="Genomic_DNA"/>
</dbReference>
<dbReference type="PANTHER" id="PTHR12894:SF27">
    <property type="entry name" value="TRANSFORMING GROWTH FACTOR-BETA RECEPTOR-ASSOCIATED PROTEIN 1"/>
    <property type="match status" value="1"/>
</dbReference>
<comment type="subcellular location">
    <subcellularLocation>
        <location evidence="1">Cytoplasm</location>
    </subcellularLocation>
</comment>
<feature type="compositionally biased region" description="Basic and acidic residues" evidence="5">
    <location>
        <begin position="1191"/>
        <end position="1201"/>
    </location>
</feature>
<evidence type="ECO:0000256" key="5">
    <source>
        <dbReference type="SAM" id="MobiDB-lite"/>
    </source>
</evidence>
<keyword evidence="3" id="KW-0963">Cytoplasm</keyword>
<evidence type="ECO:0000256" key="3">
    <source>
        <dbReference type="ARBA" id="ARBA00022490"/>
    </source>
</evidence>
<evidence type="ECO:0000259" key="6">
    <source>
        <dbReference type="PROSITE" id="PS50219"/>
    </source>
</evidence>
<feature type="region of interest" description="Disordered" evidence="5">
    <location>
        <begin position="587"/>
        <end position="622"/>
    </location>
</feature>
<dbReference type="GO" id="GO:0005737">
    <property type="term" value="C:cytoplasm"/>
    <property type="evidence" value="ECO:0007669"/>
    <property type="project" value="UniProtKB-SubCell"/>
</dbReference>
<reference evidence="7" key="1">
    <citation type="submission" date="2014-08" db="EMBL/GenBank/DDBJ databases">
        <authorList>
            <person name="Sharma Rahul"/>
            <person name="Thines Marco"/>
        </authorList>
    </citation>
    <scope>NUCLEOTIDE SEQUENCE</scope>
</reference>
<keyword evidence="2" id="KW-0813">Transport</keyword>
<dbReference type="PROSITE" id="PS50219">
    <property type="entry name" value="CNH"/>
    <property type="match status" value="1"/>
</dbReference>
<feature type="compositionally biased region" description="Polar residues" evidence="5">
    <location>
        <begin position="71"/>
        <end position="86"/>
    </location>
</feature>
<dbReference type="GO" id="GO:0015031">
    <property type="term" value="P:protein transport"/>
    <property type="evidence" value="ECO:0007669"/>
    <property type="project" value="UniProtKB-KW"/>
</dbReference>
<accession>A0A0F7ST53</accession>
<evidence type="ECO:0000256" key="1">
    <source>
        <dbReference type="ARBA" id="ARBA00004496"/>
    </source>
</evidence>
<feature type="compositionally biased region" description="Basic and acidic residues" evidence="5">
    <location>
        <begin position="610"/>
        <end position="621"/>
    </location>
</feature>
<evidence type="ECO:0000256" key="2">
    <source>
        <dbReference type="ARBA" id="ARBA00022448"/>
    </source>
</evidence>
<feature type="domain" description="CNH" evidence="6">
    <location>
        <begin position="94"/>
        <end position="382"/>
    </location>
</feature>
<feature type="region of interest" description="Disordered" evidence="5">
    <location>
        <begin position="1177"/>
        <end position="1205"/>
    </location>
</feature>
<feature type="compositionally biased region" description="Acidic residues" evidence="5">
    <location>
        <begin position="426"/>
        <end position="436"/>
    </location>
</feature>
<feature type="region of interest" description="Disordered" evidence="5">
    <location>
        <begin position="70"/>
        <end position="91"/>
    </location>
</feature>
<dbReference type="InterPro" id="IPR001180">
    <property type="entry name" value="CNH_dom"/>
</dbReference>
<dbReference type="PANTHER" id="PTHR12894">
    <property type="entry name" value="CNH DOMAIN CONTAINING"/>
    <property type="match status" value="1"/>
</dbReference>
<evidence type="ECO:0000256" key="4">
    <source>
        <dbReference type="ARBA" id="ARBA00022927"/>
    </source>
</evidence>
<sequence>MDPESPPSNLYLTPLLPDLEPWLSSPEQTSRPNPPASNLLHPASSAAAFLSNARAGNSIFNLLPGGKVTPPLSSSPKNGPSQSEPSGSIDGDRVKKVKCKWVEGYNNNLYIGTSDGQVLWYTYSTTETSIDPYTLRHKHSIFPRRPIDRIYLLPSISKALILSESTLHFVTLPSLEPVLPALIQPIRGVVAVSVDEGHEYYSADGVDEVGLCVVKRKVISVLRLGTRLFHVKEIPIPEPAVLTRYYSPTLCQADSTNYSLVSINESTSLPILPLCQASAEGLAFKPKPNIAIVQEDEFLMTSLINSNNLGATIGLFVNGNGDPVRGAIEWDGSPRSLVVNPPYVISLLRNRTIQVHSLISLELIQTIPLPPNMDARVLTKSPQGFNVPSTERDTLLRKMPIPLLQSGPPSNLTKASSNKSSSDAGANDDVEEDDKETDSNVFPTEINHFDPPSGSGLTPPSSPPAQPAGRSSFQHSTRSSVSSYYNPGLSSTPQLSNVFVLSSTSIYALTPTPPLLAALDTLTSSAIVGSGDIRKSGGGLTEALTPLLMDASFREGGQQDIEAVQFIHHKVFLKGLREARFGRVGESDAKIKEDPTGDAEADDDQSQPENRPKVDVAKDGEGEGEQAEMWLFGGGDVRLIIRLFADLRRVLERENIGDVWVEDGLVEEWEKLWDIEEIIQTHLKRIYDPHIHPNVASSPSTLELHKILLNQARHMLRLILEREREGRSRRHTGRKQMGVRDEERNGEDDALNRIVDTSLLILLSRIGSTSSILDILDRPHSASMDLVRSSLEMHSRWFALGRCSPTSVESSLEMFAALVEGTKVDEDCPRDPMNEILSLLAQSEDIPLVRKWGLWVVARDPERGLSLFIHSGLNFDHSDLVDELRQLQPEAGDKYLQHVVINRNSLDKNLHTSLASRYLERTRQELENGQTKKFFDNALIEYHKLSDSKISLIQHLASFLPESPAKQLKFKTILFLQNSELYDLETVRDVLDGFEGYWLEKAIVYGKLRMHDAALDILARVLRDTLTAEIYCIQGEKVIPCSVGLNLARRFHLDEWMDLSSHDIGSIGASEENRKRELLMALVKIYMSDGNDSESTALKTAHLLNDQAMNLDIVDILELIPEPWELQPITSFLTRSIRRTLHDQAEGQILRALATSLNFQTMDKALEAFASYPPIVETSLDSPSSGDGGDVDEKGEKRGSAYEEGATIAEKIVGHALDERDATVREKEKRVEVDRRKRYVDVEEVEEGLA</sequence>
<organism evidence="7">
    <name type="scientific">Phaffia rhodozyma</name>
    <name type="common">Yeast</name>
    <name type="synonym">Xanthophyllomyces dendrorhous</name>
    <dbReference type="NCBI Taxonomy" id="264483"/>
    <lineage>
        <taxon>Eukaryota</taxon>
        <taxon>Fungi</taxon>
        <taxon>Dikarya</taxon>
        <taxon>Basidiomycota</taxon>
        <taxon>Agaricomycotina</taxon>
        <taxon>Tremellomycetes</taxon>
        <taxon>Cystofilobasidiales</taxon>
        <taxon>Mrakiaceae</taxon>
        <taxon>Phaffia</taxon>
    </lineage>
</organism>
<feature type="region of interest" description="Disordered" evidence="5">
    <location>
        <begin position="1"/>
        <end position="41"/>
    </location>
</feature>
<feature type="compositionally biased region" description="Acidic residues" evidence="5">
    <location>
        <begin position="596"/>
        <end position="606"/>
    </location>
</feature>
<dbReference type="InterPro" id="IPR032914">
    <property type="entry name" value="Vam6/VPS39/TRAP1"/>
</dbReference>